<dbReference type="PANTHER" id="PTHR21405:SF0">
    <property type="entry name" value="TETRATRICOPEPTIDE REPEAT PROTEIN 36"/>
    <property type="match status" value="1"/>
</dbReference>
<dbReference type="EMBL" id="HACA01004000">
    <property type="protein sequence ID" value="CDW21361.1"/>
    <property type="molecule type" value="Transcribed_RNA"/>
</dbReference>
<dbReference type="InterPro" id="IPR011990">
    <property type="entry name" value="TPR-like_helical_dom_sf"/>
</dbReference>
<name>A0A0K2T7E6_LEPSM</name>
<dbReference type="PROSITE" id="PS50005">
    <property type="entry name" value="TPR"/>
    <property type="match status" value="1"/>
</dbReference>
<evidence type="ECO:0000313" key="3">
    <source>
        <dbReference type="EMBL" id="CDW21361.1"/>
    </source>
</evidence>
<dbReference type="GO" id="GO:0006570">
    <property type="term" value="P:tyrosine metabolic process"/>
    <property type="evidence" value="ECO:0007669"/>
    <property type="project" value="TreeGrafter"/>
</dbReference>
<sequence length="199" mass="22287">MSTRRDREILNAVINPSIPIGEGVFDEENAIDESLQDSIYPDSSQLKESKIHEEKAIEYAERNHMNEALRHMKKAIELTPDRASCLNNSAQIHRLNNDIESATRDLNKAIEVSQGIGRSACQAYTQRGLIEYRVGKKEEALSDFQLAAKLGSSFAKSICTQLNPYAAMCNKMLKNVFKALEDGSERVDNPFDNPTCHKG</sequence>
<dbReference type="Gene3D" id="1.25.40.10">
    <property type="entry name" value="Tetratricopeptide repeat domain"/>
    <property type="match status" value="1"/>
</dbReference>
<proteinExistence type="inferred from homology"/>
<dbReference type="SUPFAM" id="SSF48452">
    <property type="entry name" value="TPR-like"/>
    <property type="match status" value="1"/>
</dbReference>
<evidence type="ECO:0000256" key="2">
    <source>
        <dbReference type="PROSITE-ProRule" id="PRU00339"/>
    </source>
</evidence>
<dbReference type="SMART" id="SM00028">
    <property type="entry name" value="TPR"/>
    <property type="match status" value="3"/>
</dbReference>
<dbReference type="InterPro" id="IPR038906">
    <property type="entry name" value="TTC36"/>
</dbReference>
<feature type="repeat" description="TPR" evidence="2">
    <location>
        <begin position="49"/>
        <end position="82"/>
    </location>
</feature>
<dbReference type="InterPro" id="IPR019734">
    <property type="entry name" value="TPR_rpt"/>
</dbReference>
<accession>A0A0K2T7E6</accession>
<protein>
    <submittedName>
        <fullName evidence="3">Uncharacterized protein</fullName>
    </submittedName>
</protein>
<organism evidence="3">
    <name type="scientific">Lepeophtheirus salmonis</name>
    <name type="common">Salmon louse</name>
    <name type="synonym">Caligus salmonis</name>
    <dbReference type="NCBI Taxonomy" id="72036"/>
    <lineage>
        <taxon>Eukaryota</taxon>
        <taxon>Metazoa</taxon>
        <taxon>Ecdysozoa</taxon>
        <taxon>Arthropoda</taxon>
        <taxon>Crustacea</taxon>
        <taxon>Multicrustacea</taxon>
        <taxon>Hexanauplia</taxon>
        <taxon>Copepoda</taxon>
        <taxon>Siphonostomatoida</taxon>
        <taxon>Caligidae</taxon>
        <taxon>Lepeophtheirus</taxon>
    </lineage>
</organism>
<dbReference type="AlphaFoldDB" id="A0A0K2T7E6"/>
<keyword evidence="2" id="KW-0802">TPR repeat</keyword>
<dbReference type="PANTHER" id="PTHR21405">
    <property type="entry name" value="CDNA SEQUENCE BC021608"/>
    <property type="match status" value="1"/>
</dbReference>
<comment type="similarity">
    <text evidence="1">Belongs to the TTC36 family.</text>
</comment>
<reference evidence="3" key="1">
    <citation type="submission" date="2014-05" db="EMBL/GenBank/DDBJ databases">
        <authorList>
            <person name="Chronopoulou M."/>
        </authorList>
    </citation>
    <scope>NUCLEOTIDE SEQUENCE</scope>
    <source>
        <tissue evidence="3">Whole organism</tissue>
    </source>
</reference>
<evidence type="ECO:0000256" key="1">
    <source>
        <dbReference type="ARBA" id="ARBA00006995"/>
    </source>
</evidence>
<dbReference type="OrthoDB" id="539634at2759"/>
<dbReference type="OMA" id="MACKDIT"/>